<dbReference type="AlphaFoldDB" id="A0A8T1W213"/>
<keyword evidence="2" id="KW-1185">Reference proteome</keyword>
<organism evidence="1 2">
    <name type="scientific">Phytophthora pseudosyringae</name>
    <dbReference type="NCBI Taxonomy" id="221518"/>
    <lineage>
        <taxon>Eukaryota</taxon>
        <taxon>Sar</taxon>
        <taxon>Stramenopiles</taxon>
        <taxon>Oomycota</taxon>
        <taxon>Peronosporomycetes</taxon>
        <taxon>Peronosporales</taxon>
        <taxon>Peronosporaceae</taxon>
        <taxon>Phytophthora</taxon>
    </lineage>
</organism>
<name>A0A8T1W213_9STRA</name>
<reference evidence="1" key="1">
    <citation type="submission" date="2021-02" db="EMBL/GenBank/DDBJ databases">
        <authorList>
            <person name="Palmer J.M."/>
        </authorList>
    </citation>
    <scope>NUCLEOTIDE SEQUENCE</scope>
    <source>
        <strain evidence="1">SCRP734</strain>
    </source>
</reference>
<accession>A0A8T1W213</accession>
<evidence type="ECO:0000313" key="1">
    <source>
        <dbReference type="EMBL" id="KAG7387371.1"/>
    </source>
</evidence>
<dbReference type="Proteomes" id="UP000694044">
    <property type="component" value="Unassembled WGS sequence"/>
</dbReference>
<protein>
    <submittedName>
        <fullName evidence="1">Uncharacterized protein</fullName>
    </submittedName>
</protein>
<evidence type="ECO:0000313" key="2">
    <source>
        <dbReference type="Proteomes" id="UP000694044"/>
    </source>
</evidence>
<proteinExistence type="predicted"/>
<dbReference type="EMBL" id="JAGDFM010000080">
    <property type="protein sequence ID" value="KAG7387371.1"/>
    <property type="molecule type" value="Genomic_DNA"/>
</dbReference>
<gene>
    <name evidence="1" type="ORF">PHYPSEUDO_014395</name>
</gene>
<sequence length="245" mass="26973">MPSQVAIQAAVVYSNLTISTNQRQQSLNARITHPIVLFEFSFKQQTICITSPLNSLTHNTNNSSAPLLNLAMTRITVGKTTVQNSVSSVSGSCGATAGANESGLDIALERDRRCIEFQEFLKQVVYQDQVLQNIRKYEFSGSAPLSGYRASPPTQTVDQLSSLPQHVFITILEYVVCSFTQDLGPYGRNLLLQSLKSMALVSKASSEAVKSIVKRFNSETEYLRLEDTGLLDDESIVEIITEIQS</sequence>
<comment type="caution">
    <text evidence="1">The sequence shown here is derived from an EMBL/GenBank/DDBJ whole genome shotgun (WGS) entry which is preliminary data.</text>
</comment>